<dbReference type="InterPro" id="IPR003591">
    <property type="entry name" value="Leu-rich_rpt_typical-subtyp"/>
</dbReference>
<evidence type="ECO:0000256" key="11">
    <source>
        <dbReference type="SAM" id="Phobius"/>
    </source>
</evidence>
<comment type="subcellular location">
    <subcellularLocation>
        <location evidence="1">Cell membrane</location>
        <topology evidence="1">Single-pass type I membrane protein</topology>
    </subcellularLocation>
</comment>
<dbReference type="FunFam" id="3.80.10.10:FF:000213">
    <property type="entry name" value="Tyrosine-sulfated glycopeptide receptor 1"/>
    <property type="match status" value="1"/>
</dbReference>
<dbReference type="SUPFAM" id="SSF52058">
    <property type="entry name" value="L domain-like"/>
    <property type="match status" value="2"/>
</dbReference>
<dbReference type="SUPFAM" id="SSF52047">
    <property type="entry name" value="RNI-like"/>
    <property type="match status" value="1"/>
</dbReference>
<evidence type="ECO:0000256" key="6">
    <source>
        <dbReference type="ARBA" id="ARBA00022729"/>
    </source>
</evidence>
<keyword evidence="8 11" id="KW-1133">Transmembrane helix</keyword>
<dbReference type="PANTHER" id="PTHR48061">
    <property type="entry name" value="LEUCINE-RICH REPEAT RECEPTOR PROTEIN KINASE EMS1-LIKE-RELATED"/>
    <property type="match status" value="1"/>
</dbReference>
<evidence type="ECO:0000313" key="14">
    <source>
        <dbReference type="Proteomes" id="UP001229421"/>
    </source>
</evidence>
<dbReference type="Pfam" id="PF08263">
    <property type="entry name" value="LRRNT_2"/>
    <property type="match status" value="1"/>
</dbReference>
<evidence type="ECO:0000256" key="2">
    <source>
        <dbReference type="ARBA" id="ARBA00009592"/>
    </source>
</evidence>
<accession>A0AAD8NLE5</accession>
<dbReference type="GO" id="GO:0005886">
    <property type="term" value="C:plasma membrane"/>
    <property type="evidence" value="ECO:0007669"/>
    <property type="project" value="UniProtKB-SubCell"/>
</dbReference>
<evidence type="ECO:0000256" key="10">
    <source>
        <dbReference type="ARBA" id="ARBA00023180"/>
    </source>
</evidence>
<dbReference type="Pfam" id="PF00560">
    <property type="entry name" value="LRR_1"/>
    <property type="match status" value="10"/>
</dbReference>
<evidence type="ECO:0000313" key="13">
    <source>
        <dbReference type="EMBL" id="KAK1412428.1"/>
    </source>
</evidence>
<organism evidence="13 14">
    <name type="scientific">Tagetes erecta</name>
    <name type="common">African marigold</name>
    <dbReference type="NCBI Taxonomy" id="13708"/>
    <lineage>
        <taxon>Eukaryota</taxon>
        <taxon>Viridiplantae</taxon>
        <taxon>Streptophyta</taxon>
        <taxon>Embryophyta</taxon>
        <taxon>Tracheophyta</taxon>
        <taxon>Spermatophyta</taxon>
        <taxon>Magnoliopsida</taxon>
        <taxon>eudicotyledons</taxon>
        <taxon>Gunneridae</taxon>
        <taxon>Pentapetalae</taxon>
        <taxon>asterids</taxon>
        <taxon>campanulids</taxon>
        <taxon>Asterales</taxon>
        <taxon>Asteraceae</taxon>
        <taxon>Asteroideae</taxon>
        <taxon>Heliantheae alliance</taxon>
        <taxon>Tageteae</taxon>
        <taxon>Tagetes</taxon>
    </lineage>
</organism>
<evidence type="ECO:0000256" key="7">
    <source>
        <dbReference type="ARBA" id="ARBA00022737"/>
    </source>
</evidence>
<gene>
    <name evidence="13" type="ORF">QVD17_33673</name>
</gene>
<keyword evidence="6" id="KW-0732">Signal</keyword>
<keyword evidence="9 11" id="KW-0472">Membrane</keyword>
<reference evidence="13" key="1">
    <citation type="journal article" date="2023" name="bioRxiv">
        <title>Improved chromosome-level genome assembly for marigold (Tagetes erecta).</title>
        <authorList>
            <person name="Jiang F."/>
            <person name="Yuan L."/>
            <person name="Wang S."/>
            <person name="Wang H."/>
            <person name="Xu D."/>
            <person name="Wang A."/>
            <person name="Fan W."/>
        </authorList>
    </citation>
    <scope>NUCLEOTIDE SEQUENCE</scope>
    <source>
        <strain evidence="13">WSJ</strain>
        <tissue evidence="13">Leaf</tissue>
    </source>
</reference>
<evidence type="ECO:0000256" key="4">
    <source>
        <dbReference type="ARBA" id="ARBA00022614"/>
    </source>
</evidence>
<dbReference type="Proteomes" id="UP001229421">
    <property type="component" value="Unassembled WGS sequence"/>
</dbReference>
<evidence type="ECO:0000259" key="12">
    <source>
        <dbReference type="Pfam" id="PF08263"/>
    </source>
</evidence>
<dbReference type="FunFam" id="3.80.10.10:FF:000095">
    <property type="entry name" value="LRR receptor-like serine/threonine-protein kinase GSO1"/>
    <property type="match status" value="1"/>
</dbReference>
<dbReference type="InterPro" id="IPR032675">
    <property type="entry name" value="LRR_dom_sf"/>
</dbReference>
<keyword evidence="14" id="KW-1185">Reference proteome</keyword>
<feature type="domain" description="Leucine-rich repeat-containing N-terminal plant-type" evidence="12">
    <location>
        <begin position="48"/>
        <end position="87"/>
    </location>
</feature>
<evidence type="ECO:0000256" key="8">
    <source>
        <dbReference type="ARBA" id="ARBA00022989"/>
    </source>
</evidence>
<dbReference type="GO" id="GO:0006952">
    <property type="term" value="P:defense response"/>
    <property type="evidence" value="ECO:0007669"/>
    <property type="project" value="UniProtKB-ARBA"/>
</dbReference>
<dbReference type="InterPro" id="IPR013210">
    <property type="entry name" value="LRR_N_plant-typ"/>
</dbReference>
<dbReference type="AlphaFoldDB" id="A0AAD8NLE5"/>
<protein>
    <recommendedName>
        <fullName evidence="12">Leucine-rich repeat-containing N-terminal plant-type domain-containing protein</fullName>
    </recommendedName>
</protein>
<dbReference type="InterPro" id="IPR001611">
    <property type="entry name" value="Leu-rich_rpt"/>
</dbReference>
<dbReference type="GO" id="GO:0051707">
    <property type="term" value="P:response to other organism"/>
    <property type="evidence" value="ECO:0007669"/>
    <property type="project" value="UniProtKB-ARBA"/>
</dbReference>
<keyword evidence="4" id="KW-0433">Leucine-rich repeat</keyword>
<dbReference type="PRINTS" id="PR00019">
    <property type="entry name" value="LEURICHRPT"/>
</dbReference>
<comment type="caution">
    <text evidence="13">The sequence shown here is derived from an EMBL/GenBank/DDBJ whole genome shotgun (WGS) entry which is preliminary data.</text>
</comment>
<dbReference type="Gene3D" id="3.80.10.10">
    <property type="entry name" value="Ribonuclease Inhibitor"/>
    <property type="match status" value="4"/>
</dbReference>
<evidence type="ECO:0000256" key="1">
    <source>
        <dbReference type="ARBA" id="ARBA00004251"/>
    </source>
</evidence>
<evidence type="ECO:0000256" key="3">
    <source>
        <dbReference type="ARBA" id="ARBA00022475"/>
    </source>
</evidence>
<keyword evidence="3" id="KW-1003">Cell membrane</keyword>
<dbReference type="SUPFAM" id="SSF52075">
    <property type="entry name" value="Outer arm dynein light chain 1"/>
    <property type="match status" value="1"/>
</dbReference>
<evidence type="ECO:0000256" key="9">
    <source>
        <dbReference type="ARBA" id="ARBA00023136"/>
    </source>
</evidence>
<sequence>MHHLHAVSKFLFIMTTQLSFHHFSIPFYLIFFGLHTSLVSGQCQVNEHSTLIQLKNTVQFDSSLSTKLVSWNPNATDCCNWRGVTCNVNGQVIGLDLSSETISTGIDDSSVLFNLKNLESLNLAANSFKFIEIPSRIGSLTGLSYLNLANSGFSGQIPEELSRLSRLEVLDLSNPNGFYVIPLKLEKPNLAGLVQNLTRLRRLYLDNADLSAQNFDWCRSLSSSLLNLEVMSLSNCQLSGPLDVSLQKLKSLSIIRLDENNLNCSVPDFFANYKNLTVMKLSFCNLSGTFPNKVLQLQKLQILDLSSNENLYGSLPNFPINGSLQTLLVSGTKFAGVIPESIGNLKNLSEIVFRYTNFSGGLPKALQNLTQLEYIDLSFNSLSGTIPSAHFQNLKNLVLIDLSFNGFIGSIPSSLFALQNLEHIMLCNNNFEGVLANYTNPSFSSLDWLDLRNNKLEGDIPKSIFELRKLSVLLLSSNNMSGTLSISDFTNPLTNLDLSFNNFSIITNDNVTLTNHLPKFMSLRLASCNLLKFPNLRNQSRLQVLDFSSNHIEGKIPNWIWEIGNGSILYMNLSHNMLTSLEEPYTLPNLERLDLHSNHLIGVIPLPQKSASFMDYSNNLFNSSLTESISLNLSSASFFSVANNLLTGVIPQSICNAPYLKVLDMSNNQLNGSIPSCLIELGNPLGVLNLANNSLGGRIEGAFPINCELSTLDVHGNSLEGEIPRSLVNCMKLRVLNLGNNMINDTYPHYLGNNTDLHVLVLRYNQLHGSVLYGQNQHNKWSKLQILDIAHNYFSGTIPADFFSQWDAMMTEKIGESKNHLNFNVFADSYYYEDKVTVTTKGLELELVKILTIFTSIDISNNQFSGEIPRTIGQLKALYILNVSHNNFTGSIPASLGNLSQLESLDMSSNKLTGEIPYTLANLTFLSRVNLSYNQLKGRIPTGSQLQTFENNSYLGNERLCGFPLTRACTSSLIPVTNYAPDSQESNSENEWRSIYYGFGFGAIISVLFSLWKGYSSGTSRRTLLI</sequence>
<dbReference type="Pfam" id="PF13855">
    <property type="entry name" value="LRR_8"/>
    <property type="match status" value="1"/>
</dbReference>
<keyword evidence="5 11" id="KW-0812">Transmembrane</keyword>
<keyword evidence="7" id="KW-0677">Repeat</keyword>
<dbReference type="SMART" id="SM00369">
    <property type="entry name" value="LRR_TYP"/>
    <property type="match status" value="9"/>
</dbReference>
<name>A0AAD8NLE5_TARER</name>
<evidence type="ECO:0000256" key="5">
    <source>
        <dbReference type="ARBA" id="ARBA00022692"/>
    </source>
</evidence>
<dbReference type="PANTHER" id="PTHR48061:SF51">
    <property type="entry name" value="RECEPTOR LIKE PROTEIN 30-LIKE"/>
    <property type="match status" value="1"/>
</dbReference>
<feature type="transmembrane region" description="Helical" evidence="11">
    <location>
        <begin position="994"/>
        <end position="1012"/>
    </location>
</feature>
<keyword evidence="10" id="KW-0325">Glycoprotein</keyword>
<proteinExistence type="inferred from homology"/>
<comment type="similarity">
    <text evidence="2">Belongs to the RLP family.</text>
</comment>
<dbReference type="EMBL" id="JAUHHV010000009">
    <property type="protein sequence ID" value="KAK1412428.1"/>
    <property type="molecule type" value="Genomic_DNA"/>
</dbReference>
<dbReference type="SMART" id="SM00365">
    <property type="entry name" value="LRR_SD22"/>
    <property type="match status" value="5"/>
</dbReference>
<dbReference type="InterPro" id="IPR046956">
    <property type="entry name" value="RLP23-like"/>
</dbReference>